<dbReference type="SUPFAM" id="SSF90209">
    <property type="entry name" value="Ran binding protein zinc finger-like"/>
    <property type="match status" value="1"/>
</dbReference>
<dbReference type="PROSITE" id="PS01358">
    <property type="entry name" value="ZF_RANBP2_1"/>
    <property type="match status" value="1"/>
</dbReference>
<dbReference type="FunFam" id="4.10.1060.10:FF:000004">
    <property type="entry name" value="Zinc finger Ran-binding domain-containing protein 2"/>
    <property type="match status" value="1"/>
</dbReference>
<proteinExistence type="predicted"/>
<evidence type="ECO:0000313" key="11">
    <source>
        <dbReference type="EMBL" id="SAL95748.1"/>
    </source>
</evidence>
<feature type="compositionally biased region" description="Basic and acidic residues" evidence="9">
    <location>
        <begin position="110"/>
        <end position="122"/>
    </location>
</feature>
<dbReference type="InParanoid" id="A0A163LR78"/>
<dbReference type="STRING" id="4829.A0A163LR78"/>
<evidence type="ECO:0000313" key="12">
    <source>
        <dbReference type="Proteomes" id="UP000078561"/>
    </source>
</evidence>
<dbReference type="AlphaFoldDB" id="A0A163LR78"/>
<dbReference type="PANTHER" id="PTHR12999">
    <property type="entry name" value="ZINC FINGER RAN-BINDING DOMAIN-CONTAINING PROTEIN 2 ZRANB2-RELATED"/>
    <property type="match status" value="1"/>
</dbReference>
<keyword evidence="3" id="KW-0677">Repeat</keyword>
<evidence type="ECO:0000256" key="9">
    <source>
        <dbReference type="SAM" id="MobiDB-lite"/>
    </source>
</evidence>
<name>A0A163LR78_ABSGL</name>
<evidence type="ECO:0000256" key="3">
    <source>
        <dbReference type="ARBA" id="ARBA00022737"/>
    </source>
</evidence>
<evidence type="ECO:0000256" key="1">
    <source>
        <dbReference type="ARBA" id="ARBA00004123"/>
    </source>
</evidence>
<evidence type="ECO:0000259" key="10">
    <source>
        <dbReference type="PROSITE" id="PS50199"/>
    </source>
</evidence>
<keyword evidence="7" id="KW-0539">Nucleus</keyword>
<protein>
    <recommendedName>
        <fullName evidence="10">RanBP2-type domain-containing protein</fullName>
    </recommendedName>
</protein>
<feature type="domain" description="RanBP2-type" evidence="10">
    <location>
        <begin position="21"/>
        <end position="50"/>
    </location>
</feature>
<keyword evidence="5" id="KW-0862">Zinc</keyword>
<dbReference type="PANTHER" id="PTHR12999:SF17">
    <property type="entry name" value="ZINC FINGER RAN-BINDING DOMAIN-CONTAINING PROTEIN 2"/>
    <property type="match status" value="1"/>
</dbReference>
<dbReference type="GO" id="GO:0003723">
    <property type="term" value="F:RNA binding"/>
    <property type="evidence" value="ECO:0007669"/>
    <property type="project" value="UniProtKB-KW"/>
</dbReference>
<evidence type="ECO:0000256" key="8">
    <source>
        <dbReference type="PROSITE-ProRule" id="PRU00322"/>
    </source>
</evidence>
<evidence type="ECO:0000256" key="4">
    <source>
        <dbReference type="ARBA" id="ARBA00022771"/>
    </source>
</evidence>
<evidence type="ECO:0000256" key="5">
    <source>
        <dbReference type="ARBA" id="ARBA00022833"/>
    </source>
</evidence>
<accession>A0A163LR78</accession>
<dbReference type="Proteomes" id="UP000078561">
    <property type="component" value="Unassembled WGS sequence"/>
</dbReference>
<organism evidence="11">
    <name type="scientific">Absidia glauca</name>
    <name type="common">Pin mould</name>
    <dbReference type="NCBI Taxonomy" id="4829"/>
    <lineage>
        <taxon>Eukaryota</taxon>
        <taxon>Fungi</taxon>
        <taxon>Fungi incertae sedis</taxon>
        <taxon>Mucoromycota</taxon>
        <taxon>Mucoromycotina</taxon>
        <taxon>Mucoromycetes</taxon>
        <taxon>Mucorales</taxon>
        <taxon>Cunninghamellaceae</taxon>
        <taxon>Absidia</taxon>
    </lineage>
</organism>
<sequence>MSQYREGELGKHATKYNGLFSEKDWKCTFCNNINWAKRDTCNQCNNPKPGSNLAAGRREGAGGGFMERQDDDDTTRRRRQQRYDDGDEWDEFGRRIKKPSSASSSNKSTETTRRQEEQHQHIDDDDDDDDDDGGKYSAWNDILSEDEGASNEVPSLVLGLP</sequence>
<dbReference type="GO" id="GO:0005634">
    <property type="term" value="C:nucleus"/>
    <property type="evidence" value="ECO:0007669"/>
    <property type="project" value="UniProtKB-SubCell"/>
</dbReference>
<evidence type="ECO:0000256" key="7">
    <source>
        <dbReference type="ARBA" id="ARBA00023242"/>
    </source>
</evidence>
<keyword evidence="12" id="KW-1185">Reference proteome</keyword>
<dbReference type="EMBL" id="LT550481">
    <property type="protein sequence ID" value="SAL95748.1"/>
    <property type="molecule type" value="Genomic_DNA"/>
</dbReference>
<gene>
    <name evidence="11" type="primary">ABSGL_01089.1 scaffold 1223</name>
</gene>
<keyword evidence="2" id="KW-0479">Metal-binding</keyword>
<keyword evidence="4 8" id="KW-0863">Zinc-finger</keyword>
<dbReference type="PROSITE" id="PS50199">
    <property type="entry name" value="ZF_RANBP2_2"/>
    <property type="match status" value="1"/>
</dbReference>
<feature type="compositionally biased region" description="Acidic residues" evidence="9">
    <location>
        <begin position="123"/>
        <end position="132"/>
    </location>
</feature>
<feature type="region of interest" description="Disordered" evidence="9">
    <location>
        <begin position="38"/>
        <end position="161"/>
    </location>
</feature>
<evidence type="ECO:0000256" key="2">
    <source>
        <dbReference type="ARBA" id="ARBA00022723"/>
    </source>
</evidence>
<dbReference type="InterPro" id="IPR001876">
    <property type="entry name" value="Znf_RanBP2"/>
</dbReference>
<feature type="compositionally biased region" description="Low complexity" evidence="9">
    <location>
        <begin position="99"/>
        <end position="108"/>
    </location>
</feature>
<dbReference type="InterPro" id="IPR036443">
    <property type="entry name" value="Znf_RanBP2_sf"/>
</dbReference>
<dbReference type="OrthoDB" id="1878647at2759"/>
<comment type="subcellular location">
    <subcellularLocation>
        <location evidence="1">Nucleus</location>
    </subcellularLocation>
</comment>
<keyword evidence="6" id="KW-0694">RNA-binding</keyword>
<dbReference type="GO" id="GO:0008270">
    <property type="term" value="F:zinc ion binding"/>
    <property type="evidence" value="ECO:0007669"/>
    <property type="project" value="UniProtKB-KW"/>
</dbReference>
<dbReference type="SMART" id="SM00547">
    <property type="entry name" value="ZnF_RBZ"/>
    <property type="match status" value="1"/>
</dbReference>
<reference evidence="11" key="1">
    <citation type="submission" date="2016-04" db="EMBL/GenBank/DDBJ databases">
        <authorList>
            <person name="Evans L.H."/>
            <person name="Alamgir A."/>
            <person name="Owens N."/>
            <person name="Weber N.D."/>
            <person name="Virtaneva K."/>
            <person name="Barbian K."/>
            <person name="Babar A."/>
            <person name="Rosenke K."/>
        </authorList>
    </citation>
    <scope>NUCLEOTIDE SEQUENCE [LARGE SCALE GENOMIC DNA]</scope>
    <source>
        <strain evidence="11">CBS 101.48</strain>
    </source>
</reference>
<evidence type="ECO:0000256" key="6">
    <source>
        <dbReference type="ARBA" id="ARBA00022884"/>
    </source>
</evidence>
<dbReference type="Gene3D" id="4.10.1060.10">
    <property type="entry name" value="Zinc finger, RanBP2-type"/>
    <property type="match status" value="1"/>
</dbReference>